<dbReference type="InterPro" id="IPR036291">
    <property type="entry name" value="NAD(P)-bd_dom_sf"/>
</dbReference>
<dbReference type="Proteomes" id="UP001205105">
    <property type="component" value="Unassembled WGS sequence"/>
</dbReference>
<evidence type="ECO:0000313" key="9">
    <source>
        <dbReference type="Proteomes" id="UP001205105"/>
    </source>
</evidence>
<evidence type="ECO:0000313" key="8">
    <source>
        <dbReference type="EMBL" id="KAI7844588.1"/>
    </source>
</evidence>
<evidence type="ECO:0000256" key="4">
    <source>
        <dbReference type="ARBA" id="ARBA00023002"/>
    </source>
</evidence>
<reference evidence="8" key="1">
    <citation type="submission" date="2020-11" db="EMBL/GenBank/DDBJ databases">
        <title>Chlorella ohadii genome sequencing and assembly.</title>
        <authorList>
            <person name="Murik O."/>
            <person name="Treves H."/>
            <person name="Kedem I."/>
            <person name="Shotland Y."/>
            <person name="Kaplan A."/>
        </authorList>
    </citation>
    <scope>NUCLEOTIDE SEQUENCE</scope>
    <source>
        <strain evidence="8">1</strain>
    </source>
</reference>
<keyword evidence="4" id="KW-0560">Oxidoreductase</keyword>
<keyword evidence="9" id="KW-1185">Reference proteome</keyword>
<comment type="caution">
    <text evidence="8">The sequence shown here is derived from an EMBL/GenBank/DDBJ whole genome shotgun (WGS) entry which is preliminary data.</text>
</comment>
<dbReference type="CDD" id="cd08284">
    <property type="entry name" value="FDH_like_2"/>
    <property type="match status" value="1"/>
</dbReference>
<dbReference type="Gene3D" id="3.90.180.10">
    <property type="entry name" value="Medium-chain alcohol dehydrogenases, catalytic domain"/>
    <property type="match status" value="2"/>
</dbReference>
<sequence>MDALVFKGKYAIAFERVPAPRLEQPGDVIVRIELCGLCGSDLHPYHCREEGLDEGTVMGHEFVGRVVTAGPEVQRFNPGDRVMSPFTANCGDCFYCRRGLTARCERSQLFGWVEGGKGLHGAQAQFIRVPMADATLALVPADVSDEEALLLGDIFSTGFFAADNAGIAALAASYGAASGDGAASGAAGSGAAGADAVAAGGQLNGEQHASEAGPVVAVVGCGPVGVLACIGARELGAARVFAIDSVPERLALAARFGAEPLNREQAATGGRGADAVLEVVGAPSALRSAYNLVRPGGTISSVGCHTAPGFPFSPTDCYNKNVTLKSGRCSARHYMGRLLPLVQSKKYDIAAIISHRLPLSEGPAAYRLFDGKAGGCTKVVMRPWPATAAAAEGAAAAGEQGA</sequence>
<feature type="domain" description="Alcohol dehydrogenase-like N-terminal" evidence="7">
    <location>
        <begin position="24"/>
        <end position="133"/>
    </location>
</feature>
<dbReference type="Pfam" id="PF08240">
    <property type="entry name" value="ADH_N"/>
    <property type="match status" value="1"/>
</dbReference>
<dbReference type="PANTHER" id="PTHR42813">
    <property type="entry name" value="ZINC-TYPE ALCOHOL DEHYDROGENASE-LIKE"/>
    <property type="match status" value="1"/>
</dbReference>
<evidence type="ECO:0000259" key="6">
    <source>
        <dbReference type="Pfam" id="PF00107"/>
    </source>
</evidence>
<dbReference type="AlphaFoldDB" id="A0AAD5DY66"/>
<evidence type="ECO:0000256" key="5">
    <source>
        <dbReference type="RuleBase" id="RU361277"/>
    </source>
</evidence>
<evidence type="ECO:0000259" key="7">
    <source>
        <dbReference type="Pfam" id="PF08240"/>
    </source>
</evidence>
<dbReference type="PANTHER" id="PTHR42813:SF2">
    <property type="entry name" value="DEHYDROGENASE, ZINC-CONTAINING, PUTATIVE (AFU_ORTHOLOGUE AFUA_2G02810)-RELATED"/>
    <property type="match status" value="1"/>
</dbReference>
<proteinExistence type="inferred from homology"/>
<accession>A0AAD5DY66</accession>
<dbReference type="InterPro" id="IPR013154">
    <property type="entry name" value="ADH-like_N"/>
</dbReference>
<dbReference type="PROSITE" id="PS00059">
    <property type="entry name" value="ADH_ZINC"/>
    <property type="match status" value="1"/>
</dbReference>
<feature type="domain" description="Alcohol dehydrogenase-like C-terminal" evidence="6">
    <location>
        <begin position="223"/>
        <end position="342"/>
    </location>
</feature>
<organism evidence="8 9">
    <name type="scientific">Chlorella ohadii</name>
    <dbReference type="NCBI Taxonomy" id="2649997"/>
    <lineage>
        <taxon>Eukaryota</taxon>
        <taxon>Viridiplantae</taxon>
        <taxon>Chlorophyta</taxon>
        <taxon>core chlorophytes</taxon>
        <taxon>Trebouxiophyceae</taxon>
        <taxon>Chlorellales</taxon>
        <taxon>Chlorellaceae</taxon>
        <taxon>Chlorella clade</taxon>
        <taxon>Chlorella</taxon>
    </lineage>
</organism>
<evidence type="ECO:0000256" key="1">
    <source>
        <dbReference type="ARBA" id="ARBA00001947"/>
    </source>
</evidence>
<keyword evidence="3 5" id="KW-0862">Zinc</keyword>
<dbReference type="InterPro" id="IPR002328">
    <property type="entry name" value="ADH_Zn_CS"/>
</dbReference>
<keyword evidence="2 5" id="KW-0479">Metal-binding</keyword>
<evidence type="ECO:0000256" key="2">
    <source>
        <dbReference type="ARBA" id="ARBA00022723"/>
    </source>
</evidence>
<evidence type="ECO:0008006" key="10">
    <source>
        <dbReference type="Google" id="ProtNLM"/>
    </source>
</evidence>
<dbReference type="EMBL" id="JADXDR010000026">
    <property type="protein sequence ID" value="KAI7844588.1"/>
    <property type="molecule type" value="Genomic_DNA"/>
</dbReference>
<protein>
    <recommendedName>
        <fullName evidence="10">Alcohol dehydrogenase</fullName>
    </recommendedName>
</protein>
<name>A0AAD5DY66_9CHLO</name>
<evidence type="ECO:0000256" key="3">
    <source>
        <dbReference type="ARBA" id="ARBA00022833"/>
    </source>
</evidence>
<dbReference type="InterPro" id="IPR013149">
    <property type="entry name" value="ADH-like_C"/>
</dbReference>
<dbReference type="GO" id="GO:0016491">
    <property type="term" value="F:oxidoreductase activity"/>
    <property type="evidence" value="ECO:0007669"/>
    <property type="project" value="UniProtKB-KW"/>
</dbReference>
<comment type="cofactor">
    <cofactor evidence="1 5">
        <name>Zn(2+)</name>
        <dbReference type="ChEBI" id="CHEBI:29105"/>
    </cofactor>
</comment>
<dbReference type="InterPro" id="IPR011032">
    <property type="entry name" value="GroES-like_sf"/>
</dbReference>
<dbReference type="SUPFAM" id="SSF51735">
    <property type="entry name" value="NAD(P)-binding Rossmann-fold domains"/>
    <property type="match status" value="1"/>
</dbReference>
<dbReference type="SUPFAM" id="SSF50129">
    <property type="entry name" value="GroES-like"/>
    <property type="match status" value="1"/>
</dbReference>
<gene>
    <name evidence="8" type="ORF">COHA_001828</name>
</gene>
<dbReference type="Pfam" id="PF00107">
    <property type="entry name" value="ADH_zinc_N"/>
    <property type="match status" value="1"/>
</dbReference>
<dbReference type="Gene3D" id="3.40.50.720">
    <property type="entry name" value="NAD(P)-binding Rossmann-like Domain"/>
    <property type="match status" value="1"/>
</dbReference>
<comment type="similarity">
    <text evidence="5">Belongs to the zinc-containing alcohol dehydrogenase family.</text>
</comment>
<dbReference type="GO" id="GO:0008270">
    <property type="term" value="F:zinc ion binding"/>
    <property type="evidence" value="ECO:0007669"/>
    <property type="project" value="InterPro"/>
</dbReference>